<accession>A0A316DNJ1</accession>
<comment type="caution">
    <text evidence="1">The sequence shown here is derived from an EMBL/GenBank/DDBJ whole genome shotgun (WGS) entry which is preliminary data.</text>
</comment>
<reference evidence="1 2" key="1">
    <citation type="submission" date="2018-05" db="EMBL/GenBank/DDBJ databases">
        <title>Genomic Encyclopedia of Archaeal and Bacterial Type Strains, Phase II (KMG-II): from individual species to whole genera.</title>
        <authorList>
            <person name="Goeker M."/>
        </authorList>
    </citation>
    <scope>NUCLEOTIDE SEQUENCE [LARGE SCALE GENOMIC DNA]</scope>
    <source>
        <strain evidence="1 2">DSM 22637</strain>
    </source>
</reference>
<gene>
    <name evidence="1" type="ORF">LX78_00852</name>
</gene>
<protein>
    <submittedName>
        <fullName evidence="1">Uncharacterized protein</fullName>
    </submittedName>
</protein>
<organism evidence="1 2">
    <name type="scientific">Xanthomarina spongicola</name>
    <dbReference type="NCBI Taxonomy" id="570520"/>
    <lineage>
        <taxon>Bacteria</taxon>
        <taxon>Pseudomonadati</taxon>
        <taxon>Bacteroidota</taxon>
        <taxon>Flavobacteriia</taxon>
        <taxon>Flavobacteriales</taxon>
        <taxon>Flavobacteriaceae</taxon>
        <taxon>Xanthomarina</taxon>
    </lineage>
</organism>
<evidence type="ECO:0000313" key="2">
    <source>
        <dbReference type="Proteomes" id="UP000245430"/>
    </source>
</evidence>
<dbReference type="InterPro" id="IPR054207">
    <property type="entry name" value="DUF6913"/>
</dbReference>
<dbReference type="OrthoDB" id="1430532at2"/>
<dbReference type="RefSeq" id="WP_109681408.1">
    <property type="nucleotide sequence ID" value="NZ_QGGP01000002.1"/>
</dbReference>
<dbReference type="EMBL" id="QGGP01000002">
    <property type="protein sequence ID" value="PWK19505.1"/>
    <property type="molecule type" value="Genomic_DNA"/>
</dbReference>
<keyword evidence="2" id="KW-1185">Reference proteome</keyword>
<dbReference type="Pfam" id="PF21857">
    <property type="entry name" value="DUF6913"/>
    <property type="match status" value="1"/>
</dbReference>
<sequence>MILKGLKEKSIKKNLNLILKTRVVDSSNNKIETLGILLNADETNDFETLKTIAETLNVRPNKLKIIAFTTSKKEVTYSWNVCFNQKDFNWKGKINNVELQSFLDTKFDILISYYSEDVLELKYLTAASNAKFKVGIFQNDKRINDLIIKTDFKNIKAFKTELLKYVTVLNKIKK</sequence>
<proteinExistence type="predicted"/>
<evidence type="ECO:0000313" key="1">
    <source>
        <dbReference type="EMBL" id="PWK19505.1"/>
    </source>
</evidence>
<name>A0A316DNJ1_9FLAO</name>
<dbReference type="Proteomes" id="UP000245430">
    <property type="component" value="Unassembled WGS sequence"/>
</dbReference>
<dbReference type="AlphaFoldDB" id="A0A316DNJ1"/>